<dbReference type="AlphaFoldDB" id="Q10IL0"/>
<evidence type="ECO:0000313" key="2">
    <source>
        <dbReference type="EMBL" id="AAO37483.1"/>
    </source>
</evidence>
<dbReference type="PROSITE" id="PS50994">
    <property type="entry name" value="INTEGRASE"/>
    <property type="match status" value="1"/>
</dbReference>
<protein>
    <submittedName>
        <fullName evidence="2">Polyprotein</fullName>
    </submittedName>
</protein>
<gene>
    <name evidence="2" type="ORF">OSJNBa0037J17.24</name>
</gene>
<dbReference type="InterPro" id="IPR001584">
    <property type="entry name" value="Integrase_cat-core"/>
</dbReference>
<dbReference type="EMBL" id="AC135226">
    <property type="protein sequence ID" value="AAO37483.1"/>
    <property type="molecule type" value="Genomic_DNA"/>
</dbReference>
<proteinExistence type="predicted"/>
<organism evidence="2 3">
    <name type="scientific">Oryza sativa subsp. japonica</name>
    <name type="common">Rice</name>
    <dbReference type="NCBI Taxonomy" id="39947"/>
    <lineage>
        <taxon>Eukaryota</taxon>
        <taxon>Viridiplantae</taxon>
        <taxon>Streptophyta</taxon>
        <taxon>Embryophyta</taxon>
        <taxon>Tracheophyta</taxon>
        <taxon>Spermatophyta</taxon>
        <taxon>Magnoliopsida</taxon>
        <taxon>Liliopsida</taxon>
        <taxon>Poales</taxon>
        <taxon>Poaceae</taxon>
        <taxon>BOP clade</taxon>
        <taxon>Oryzoideae</taxon>
        <taxon>Oryzeae</taxon>
        <taxon>Oryzinae</taxon>
        <taxon>Oryza</taxon>
        <taxon>Oryza sativa</taxon>
    </lineage>
</organism>
<name>Q10IL0_ORYSJ</name>
<dbReference type="InterPro" id="IPR052160">
    <property type="entry name" value="Gypsy_RT_Integrase-like"/>
</dbReference>
<evidence type="ECO:0000259" key="1">
    <source>
        <dbReference type="PROSITE" id="PS50994"/>
    </source>
</evidence>
<feature type="domain" description="Integrase catalytic" evidence="1">
    <location>
        <begin position="62"/>
        <end position="176"/>
    </location>
</feature>
<dbReference type="PANTHER" id="PTHR47266">
    <property type="entry name" value="ENDONUCLEASE-RELATED"/>
    <property type="match status" value="1"/>
</dbReference>
<evidence type="ECO:0000313" key="3">
    <source>
        <dbReference type="Proteomes" id="UP000000763"/>
    </source>
</evidence>
<reference evidence="3" key="2">
    <citation type="journal article" date="2008" name="Nucleic Acids Res.">
        <title>The rice annotation project database (RAP-DB): 2008 update.</title>
        <authorList>
            <consortium name="The rice annotation project (RAP)"/>
        </authorList>
    </citation>
    <scope>GENOME REANNOTATION</scope>
    <source>
        <strain evidence="3">cv. Nipponbare</strain>
    </source>
</reference>
<dbReference type="Pfam" id="PF00665">
    <property type="entry name" value="rve"/>
    <property type="match status" value="1"/>
</dbReference>
<dbReference type="InterPro" id="IPR012337">
    <property type="entry name" value="RNaseH-like_sf"/>
</dbReference>
<dbReference type="SUPFAM" id="SSF53098">
    <property type="entry name" value="Ribonuclease H-like"/>
    <property type="match status" value="1"/>
</dbReference>
<sequence>MAKEIHQGLYGANQAARTVASKVFRQGIYWPTILKVCVVQVKKCESCQRHGRSPTAPQYELQPIAPIWPFARWGLDIIRPFPVARNGYKFAIVAVEYFSRWIEAEPLGAVTSAAVQKFVWKNIVCRFGVQKEFITDNGKLLLLLLLCDDFLQPMEFAHWIQKSELEDEEADNTTTD</sequence>
<dbReference type="Proteomes" id="UP000000763">
    <property type="component" value="Chromosome 3"/>
</dbReference>
<dbReference type="InterPro" id="IPR036397">
    <property type="entry name" value="RNaseH_sf"/>
</dbReference>
<accession>Q10IL0</accession>
<dbReference type="GO" id="GO:0015074">
    <property type="term" value="P:DNA integration"/>
    <property type="evidence" value="ECO:0007669"/>
    <property type="project" value="InterPro"/>
</dbReference>
<dbReference type="Gene3D" id="3.30.420.10">
    <property type="entry name" value="Ribonuclease H-like superfamily/Ribonuclease H"/>
    <property type="match status" value="1"/>
</dbReference>
<dbReference type="GO" id="GO:0003676">
    <property type="term" value="F:nucleic acid binding"/>
    <property type="evidence" value="ECO:0007669"/>
    <property type="project" value="InterPro"/>
</dbReference>
<reference evidence="3" key="1">
    <citation type="journal article" date="2005" name="Nature">
        <title>The map-based sequence of the rice genome.</title>
        <authorList>
            <consortium name="International rice genome sequencing project (IRGSP)"/>
            <person name="Matsumoto T."/>
            <person name="Wu J."/>
            <person name="Kanamori H."/>
            <person name="Katayose Y."/>
            <person name="Fujisawa M."/>
            <person name="Namiki N."/>
            <person name="Mizuno H."/>
            <person name="Yamamoto K."/>
            <person name="Antonio B.A."/>
            <person name="Baba T."/>
            <person name="Sakata K."/>
            <person name="Nagamura Y."/>
            <person name="Aoki H."/>
            <person name="Arikawa K."/>
            <person name="Arita K."/>
            <person name="Bito T."/>
            <person name="Chiden Y."/>
            <person name="Fujitsuka N."/>
            <person name="Fukunaka R."/>
            <person name="Hamada M."/>
            <person name="Harada C."/>
            <person name="Hayashi A."/>
            <person name="Hijishita S."/>
            <person name="Honda M."/>
            <person name="Hosokawa S."/>
            <person name="Ichikawa Y."/>
            <person name="Idonuma A."/>
            <person name="Iijima M."/>
            <person name="Ikeda M."/>
            <person name="Ikeno M."/>
            <person name="Ito K."/>
            <person name="Ito S."/>
            <person name="Ito T."/>
            <person name="Ito Y."/>
            <person name="Ito Y."/>
            <person name="Iwabuchi A."/>
            <person name="Kamiya K."/>
            <person name="Karasawa W."/>
            <person name="Kurita K."/>
            <person name="Katagiri S."/>
            <person name="Kikuta A."/>
            <person name="Kobayashi H."/>
            <person name="Kobayashi N."/>
            <person name="Machita K."/>
            <person name="Maehara T."/>
            <person name="Masukawa M."/>
            <person name="Mizubayashi T."/>
            <person name="Mukai Y."/>
            <person name="Nagasaki H."/>
            <person name="Nagata Y."/>
            <person name="Naito S."/>
            <person name="Nakashima M."/>
            <person name="Nakama Y."/>
            <person name="Nakamichi Y."/>
            <person name="Nakamura M."/>
            <person name="Meguro A."/>
            <person name="Negishi M."/>
            <person name="Ohta I."/>
            <person name="Ohta T."/>
            <person name="Okamoto M."/>
            <person name="Ono N."/>
            <person name="Saji S."/>
            <person name="Sakaguchi M."/>
            <person name="Sakai K."/>
            <person name="Shibata M."/>
            <person name="Shimokawa T."/>
            <person name="Song J."/>
            <person name="Takazaki Y."/>
            <person name="Terasawa K."/>
            <person name="Tsugane M."/>
            <person name="Tsuji K."/>
            <person name="Ueda S."/>
            <person name="Waki K."/>
            <person name="Yamagata H."/>
            <person name="Yamamoto M."/>
            <person name="Yamamoto S."/>
            <person name="Yamane H."/>
            <person name="Yoshiki S."/>
            <person name="Yoshihara R."/>
            <person name="Yukawa K."/>
            <person name="Zhong H."/>
            <person name="Yano M."/>
            <person name="Yuan Q."/>
            <person name="Ouyang S."/>
            <person name="Liu J."/>
            <person name="Jones K.M."/>
            <person name="Gansberger K."/>
            <person name="Moffat K."/>
            <person name="Hill J."/>
            <person name="Bera J."/>
            <person name="Fadrosh D."/>
            <person name="Jin S."/>
            <person name="Johri S."/>
            <person name="Kim M."/>
            <person name="Overton L."/>
            <person name="Reardon M."/>
            <person name="Tsitrin T."/>
            <person name="Vuong H."/>
            <person name="Weaver B."/>
            <person name="Ciecko A."/>
            <person name="Tallon L."/>
            <person name="Jackson J."/>
            <person name="Pai G."/>
            <person name="Aken S.V."/>
            <person name="Utterback T."/>
            <person name="Reidmuller S."/>
            <person name="Feldblyum T."/>
            <person name="Hsiao J."/>
            <person name="Zismann V."/>
            <person name="Iobst S."/>
            <person name="de Vazeille A.R."/>
            <person name="Buell C.R."/>
            <person name="Ying K."/>
            <person name="Li Y."/>
            <person name="Lu T."/>
            <person name="Huang Y."/>
            <person name="Zhao Q."/>
            <person name="Feng Q."/>
            <person name="Zhang L."/>
            <person name="Zhu J."/>
            <person name="Weng Q."/>
            <person name="Mu J."/>
            <person name="Lu Y."/>
            <person name="Fan D."/>
            <person name="Liu Y."/>
            <person name="Guan J."/>
            <person name="Zhang Y."/>
            <person name="Yu S."/>
            <person name="Liu X."/>
            <person name="Zhang Y."/>
            <person name="Hong G."/>
            <person name="Han B."/>
            <person name="Choisne N."/>
            <person name="Demange N."/>
            <person name="Orjeda G."/>
            <person name="Samain S."/>
            <person name="Cattolico L."/>
            <person name="Pelletier E."/>
            <person name="Couloux A."/>
            <person name="Segurens B."/>
            <person name="Wincker P."/>
            <person name="D'Hont A."/>
            <person name="Scarpelli C."/>
            <person name="Weissenbach J."/>
            <person name="Salanoubat M."/>
            <person name="Quetier F."/>
            <person name="Yu Y."/>
            <person name="Kim H.R."/>
            <person name="Rambo T."/>
            <person name="Currie J."/>
            <person name="Collura K."/>
            <person name="Luo M."/>
            <person name="Yang T."/>
            <person name="Ammiraju J.S.S."/>
            <person name="Engler F."/>
            <person name="Soderlund C."/>
            <person name="Wing R.A."/>
            <person name="Palmer L.E."/>
            <person name="de la Bastide M."/>
            <person name="Spiegel L."/>
            <person name="Nascimento L."/>
            <person name="Zutavern T."/>
            <person name="O'Shaughnessy A."/>
            <person name="Dike S."/>
            <person name="Dedhia N."/>
            <person name="Preston R."/>
            <person name="Balija V."/>
            <person name="McCombie W.R."/>
            <person name="Chow T."/>
            <person name="Chen H."/>
            <person name="Chung M."/>
            <person name="Chen C."/>
            <person name="Shaw J."/>
            <person name="Wu H."/>
            <person name="Hsiao K."/>
            <person name="Chao Y."/>
            <person name="Chu M."/>
            <person name="Cheng C."/>
            <person name="Hour A."/>
            <person name="Lee P."/>
            <person name="Lin S."/>
            <person name="Lin Y."/>
            <person name="Liou J."/>
            <person name="Liu S."/>
            <person name="Hsing Y."/>
            <person name="Raghuvanshi S."/>
            <person name="Mohanty A."/>
            <person name="Bharti A.K."/>
            <person name="Gaur A."/>
            <person name="Gupta V."/>
            <person name="Kumar D."/>
            <person name="Ravi V."/>
            <person name="Vij S."/>
            <person name="Kapur A."/>
            <person name="Khurana P."/>
            <person name="Khurana P."/>
            <person name="Khurana J.P."/>
            <person name="Tyagi A.K."/>
            <person name="Gaikwad K."/>
            <person name="Singh A."/>
            <person name="Dalal V."/>
            <person name="Srivastava S."/>
            <person name="Dixit A."/>
            <person name="Pal A.K."/>
            <person name="Ghazi I.A."/>
            <person name="Yadav M."/>
            <person name="Pandit A."/>
            <person name="Bhargava A."/>
            <person name="Sureshbabu K."/>
            <person name="Batra K."/>
            <person name="Sharma T.R."/>
            <person name="Mohapatra T."/>
            <person name="Singh N.K."/>
            <person name="Messing J."/>
            <person name="Nelson A.B."/>
            <person name="Fuks G."/>
            <person name="Kavchok S."/>
            <person name="Keizer G."/>
            <person name="Linton E."/>
            <person name="Llaca V."/>
            <person name="Song R."/>
            <person name="Tanyolac B."/>
            <person name="Young S."/>
            <person name="Ho-Il K."/>
            <person name="Hahn J.H."/>
            <person name="Sangsakoo G."/>
            <person name="Vanavichit A."/>
            <person name="de Mattos Luiz.A.T."/>
            <person name="Zimmer P.D."/>
            <person name="Malone G."/>
            <person name="Dellagostin O."/>
            <person name="de Oliveira A.C."/>
            <person name="Bevan M."/>
            <person name="Bancroft I."/>
            <person name="Minx P."/>
            <person name="Cordum H."/>
            <person name="Wilson R."/>
            <person name="Cheng Z."/>
            <person name="Jin W."/>
            <person name="Jiang J."/>
            <person name="Leong S.A."/>
            <person name="Iwama H."/>
            <person name="Gojobori T."/>
            <person name="Itoh T."/>
            <person name="Niimura Y."/>
            <person name="Fujii Y."/>
            <person name="Habara T."/>
            <person name="Sakai H."/>
            <person name="Sato Y."/>
            <person name="Wilson G."/>
            <person name="Kumar K."/>
            <person name="McCouch S."/>
            <person name="Juretic N."/>
            <person name="Hoen D."/>
            <person name="Wright S."/>
            <person name="Bruskiewich R."/>
            <person name="Bureau T."/>
            <person name="Miyao A."/>
            <person name="Hirochika H."/>
            <person name="Nishikawa T."/>
            <person name="Kadowaki K."/>
            <person name="Sugiura M."/>
            <person name="Burr B."/>
            <person name="Sasaki T."/>
        </authorList>
    </citation>
    <scope>NUCLEOTIDE SEQUENCE [LARGE SCALE GENOMIC DNA]</scope>
    <source>
        <strain evidence="3">cv. Nipponbare</strain>
    </source>
</reference>